<keyword evidence="3" id="KW-0175">Coiled coil</keyword>
<dbReference type="Pfam" id="PF09805">
    <property type="entry name" value="Nop25"/>
    <property type="match status" value="1"/>
</dbReference>
<evidence type="ECO:0008006" key="8">
    <source>
        <dbReference type="Google" id="ProtNLM"/>
    </source>
</evidence>
<dbReference type="OrthoDB" id="551633at2759"/>
<reference evidence="7" key="1">
    <citation type="journal article" date="2023" name="Commun. Biol.">
        <title>Genome analysis of Parmales, the sister group of diatoms, reveals the evolutionary specialization of diatoms from phago-mixotrophs to photoautotrophs.</title>
        <authorList>
            <person name="Ban H."/>
            <person name="Sato S."/>
            <person name="Yoshikawa S."/>
            <person name="Yamada K."/>
            <person name="Nakamura Y."/>
            <person name="Ichinomiya M."/>
            <person name="Sato N."/>
            <person name="Blanc-Mathieu R."/>
            <person name="Endo H."/>
            <person name="Kuwata A."/>
            <person name="Ogata H."/>
        </authorList>
    </citation>
    <scope>NUCLEOTIDE SEQUENCE [LARGE SCALE GENOMIC DNA]</scope>
</reference>
<evidence type="ECO:0000313" key="7">
    <source>
        <dbReference type="Proteomes" id="UP001165065"/>
    </source>
</evidence>
<dbReference type="GO" id="GO:0019843">
    <property type="term" value="F:rRNA binding"/>
    <property type="evidence" value="ECO:0007669"/>
    <property type="project" value="TreeGrafter"/>
</dbReference>
<evidence type="ECO:0000256" key="4">
    <source>
        <dbReference type="ARBA" id="ARBA00023242"/>
    </source>
</evidence>
<organism evidence="6 7">
    <name type="scientific">Triparma columacea</name>
    <dbReference type="NCBI Taxonomy" id="722753"/>
    <lineage>
        <taxon>Eukaryota</taxon>
        <taxon>Sar</taxon>
        <taxon>Stramenopiles</taxon>
        <taxon>Ochrophyta</taxon>
        <taxon>Bolidophyceae</taxon>
        <taxon>Parmales</taxon>
        <taxon>Triparmaceae</taxon>
        <taxon>Triparma</taxon>
    </lineage>
</organism>
<feature type="compositionally biased region" description="Basic and acidic residues" evidence="5">
    <location>
        <begin position="212"/>
        <end position="230"/>
    </location>
</feature>
<dbReference type="Proteomes" id="UP001165065">
    <property type="component" value="Unassembled WGS sequence"/>
</dbReference>
<feature type="compositionally biased region" description="Acidic residues" evidence="5">
    <location>
        <begin position="125"/>
        <end position="147"/>
    </location>
</feature>
<evidence type="ECO:0000256" key="5">
    <source>
        <dbReference type="SAM" id="MobiDB-lite"/>
    </source>
</evidence>
<comment type="caution">
    <text evidence="6">The sequence shown here is derived from an EMBL/GenBank/DDBJ whole genome shotgun (WGS) entry which is preliminary data.</text>
</comment>
<dbReference type="GO" id="GO:0005730">
    <property type="term" value="C:nucleolus"/>
    <property type="evidence" value="ECO:0007669"/>
    <property type="project" value="UniProtKB-SubCell"/>
</dbReference>
<feature type="compositionally biased region" description="Basic and acidic residues" evidence="5">
    <location>
        <begin position="242"/>
        <end position="256"/>
    </location>
</feature>
<feature type="compositionally biased region" description="Basic and acidic residues" evidence="5">
    <location>
        <begin position="148"/>
        <end position="159"/>
    </location>
</feature>
<comment type="similarity">
    <text evidence="2">Belongs to the RRP17 family.</text>
</comment>
<accession>A0A9W7G412</accession>
<name>A0A9W7G412_9STRA</name>
<feature type="compositionally biased region" description="Basic and acidic residues" evidence="5">
    <location>
        <begin position="50"/>
        <end position="62"/>
    </location>
</feature>
<feature type="compositionally biased region" description="Basic and acidic residues" evidence="5">
    <location>
        <begin position="90"/>
        <end position="124"/>
    </location>
</feature>
<keyword evidence="7" id="KW-1185">Reference proteome</keyword>
<dbReference type="AlphaFoldDB" id="A0A9W7G412"/>
<feature type="region of interest" description="Disordered" evidence="5">
    <location>
        <begin position="201"/>
        <end position="328"/>
    </location>
</feature>
<feature type="compositionally biased region" description="Polar residues" evidence="5">
    <location>
        <begin position="167"/>
        <end position="179"/>
    </location>
</feature>
<protein>
    <recommendedName>
        <fullName evidence="8">Nucleolar protein 12</fullName>
    </recommendedName>
</protein>
<feature type="region of interest" description="Disordered" evidence="5">
    <location>
        <begin position="1"/>
        <end position="179"/>
    </location>
</feature>
<dbReference type="PANTHER" id="PTHR14577:SF0">
    <property type="entry name" value="NUCLEOLAR PROTEIN 12"/>
    <property type="match status" value="1"/>
</dbReference>
<evidence type="ECO:0000256" key="1">
    <source>
        <dbReference type="ARBA" id="ARBA00004604"/>
    </source>
</evidence>
<evidence type="ECO:0000256" key="2">
    <source>
        <dbReference type="ARBA" id="ARBA00007175"/>
    </source>
</evidence>
<dbReference type="EMBL" id="BRYA01000886">
    <property type="protein sequence ID" value="GMI34861.1"/>
    <property type="molecule type" value="Genomic_DNA"/>
</dbReference>
<dbReference type="InterPro" id="IPR019186">
    <property type="entry name" value="Nucleolar_protein_12"/>
</dbReference>
<sequence>MPHTNNWKPPPDRKGGKKPFKSSSGGKFTKKTSYKGRKAEINPHTNKPGRKLELKFDTKDRNSYLTGFSQRKKERRAFGLAMQKVKDRKARLEERAEERDSMKKQLDDREEQMKLDRKERRENGDYDDLGSDDEDNEEFEDGEGDADENGHGEVKTENNDKEEDNVTTEVYDNSATQSMYGGAVTVSVSYDNPYSKWGADFEEEDLLKKKKEKESSEGGGRDGKKGRDTAQWKAGNVGVFMEELKKNMPSKRDTKSKTGAKGWKGKGKHGSQQLIGGKSIKETRKILGRASKGKGGAMEETGKGKKGKKGKNVIMDGRGKGKKRKRPH</sequence>
<proteinExistence type="inferred from homology"/>
<comment type="subcellular location">
    <subcellularLocation>
        <location evidence="1">Nucleus</location>
        <location evidence="1">Nucleolus</location>
    </subcellularLocation>
</comment>
<keyword evidence="4" id="KW-0539">Nucleus</keyword>
<dbReference type="PANTHER" id="PTHR14577">
    <property type="entry name" value="NUCLEOLAR PROTEIN 12"/>
    <property type="match status" value="1"/>
</dbReference>
<evidence type="ECO:0000313" key="6">
    <source>
        <dbReference type="EMBL" id="GMI34861.1"/>
    </source>
</evidence>
<evidence type="ECO:0000256" key="3">
    <source>
        <dbReference type="ARBA" id="ARBA00023054"/>
    </source>
</evidence>
<gene>
    <name evidence="6" type="ORF">TrCOL_g1927</name>
</gene>